<sequence length="549" mass="63151">MQTAAAKKKNISIIPPQPEYDRSIKVQFKALRVAAYCRVSTLLEQQEGSYEAQISYYTEKIKSNPNWKMAGIYADDGKSATNTKKRDDFNAMIEDCLAGKIDMVITKSVSRFARNTVDCLQNIRKLKEKNVAIFFEKEGVNTLEGSGELLITILSSQAQEESRNLSENTRWGLVRRFENGIMSINHNKFMGYTKDENGDLVIVPEEAEIVRRIFRLFLEGSSYVQIAKILESEGILTVTGKKEWCPSVIDQMLENEKYMGDALLQKTYTVDFLTKKRVKNQGIVQQYYIQDNHEAIIPKELFYRVQEEKARRASLCKSAATRRAKKEQSKYSSKYSLSDIMICKECGQPYRRQVWSKNGQKSAVWRCENRLKNGTKHCKHSPTLKEDVLNEAIMTAINNVVENRGDFVGAFRENVIQVIGSYSTKNVPTEYDEQITKLQGEMLTLIEENAKMGSITEDFDEQYHKIAEQIKELKQKKLDSIRDQKRAADFQQRVSDMDTCLKKVSCSVRDFDDDLVRRLLQGVKVINEDTLEIQFKSGIVMKQRIPYCN</sequence>
<protein>
    <submittedName>
        <fullName evidence="3">Transposon Tn3 resolvase</fullName>
    </submittedName>
</protein>
<feature type="domain" description="Resolvase/invertase-type recombinase catalytic" evidence="1">
    <location>
        <begin position="32"/>
        <end position="180"/>
    </location>
</feature>
<evidence type="ECO:0000259" key="2">
    <source>
        <dbReference type="PROSITE" id="PS51737"/>
    </source>
</evidence>
<keyword evidence="4" id="KW-1185">Reference proteome</keyword>
<dbReference type="PANTHER" id="PTHR30461:SF23">
    <property type="entry name" value="DNA RECOMBINASE-RELATED"/>
    <property type="match status" value="1"/>
</dbReference>
<proteinExistence type="predicted"/>
<accession>A0A348AN09</accession>
<dbReference type="RefSeq" id="WP_126309326.1">
    <property type="nucleotide sequence ID" value="NZ_AP018449.1"/>
</dbReference>
<dbReference type="Pfam" id="PF07508">
    <property type="entry name" value="Recombinase"/>
    <property type="match status" value="1"/>
</dbReference>
<dbReference type="GO" id="GO:0000150">
    <property type="term" value="F:DNA strand exchange activity"/>
    <property type="evidence" value="ECO:0007669"/>
    <property type="project" value="InterPro"/>
</dbReference>
<dbReference type="CDD" id="cd00338">
    <property type="entry name" value="Ser_Recombinase"/>
    <property type="match status" value="1"/>
</dbReference>
<dbReference type="PROSITE" id="PS51736">
    <property type="entry name" value="RECOMBINASES_3"/>
    <property type="match status" value="1"/>
</dbReference>
<dbReference type="InterPro" id="IPR038109">
    <property type="entry name" value="DNA_bind_recomb_sf"/>
</dbReference>
<evidence type="ECO:0000313" key="3">
    <source>
        <dbReference type="EMBL" id="BBB92457.1"/>
    </source>
</evidence>
<dbReference type="InterPro" id="IPR011109">
    <property type="entry name" value="DNA_bind_recombinase_dom"/>
</dbReference>
<dbReference type="InterPro" id="IPR036162">
    <property type="entry name" value="Resolvase-like_N_sf"/>
</dbReference>
<dbReference type="Pfam" id="PF00239">
    <property type="entry name" value="Resolvase"/>
    <property type="match status" value="1"/>
</dbReference>
<dbReference type="EMBL" id="AP018449">
    <property type="protein sequence ID" value="BBB92457.1"/>
    <property type="molecule type" value="Genomic_DNA"/>
</dbReference>
<dbReference type="Gene3D" id="3.90.1750.20">
    <property type="entry name" value="Putative Large Serine Recombinase, Chain B, Domain 2"/>
    <property type="match status" value="1"/>
</dbReference>
<dbReference type="AlphaFoldDB" id="A0A348AN09"/>
<name>A0A348AN09_9FIRM</name>
<dbReference type="OrthoDB" id="1628005at2"/>
<dbReference type="Gene3D" id="3.40.50.1390">
    <property type="entry name" value="Resolvase, N-terminal catalytic domain"/>
    <property type="match status" value="1"/>
</dbReference>
<dbReference type="Pfam" id="PF13408">
    <property type="entry name" value="Zn_ribbon_recom"/>
    <property type="match status" value="1"/>
</dbReference>
<dbReference type="KEGG" id="mana:MAMMFC1_03150"/>
<dbReference type="PANTHER" id="PTHR30461">
    <property type="entry name" value="DNA-INVERTASE FROM LAMBDOID PROPHAGE"/>
    <property type="match status" value="1"/>
</dbReference>
<reference evidence="3 4" key="1">
    <citation type="journal article" date="2018" name="Int. J. Syst. Evol. Microbiol.">
        <title>Methylomusa anaerophila gen. nov., sp. nov., an anaerobic methanol-utilizing bacterium isolated from a microbial fuel cell.</title>
        <authorList>
            <person name="Amano N."/>
            <person name="Yamamuro A."/>
            <person name="Miyahara M."/>
            <person name="Kouzuma A."/>
            <person name="Abe T."/>
            <person name="Watanabe K."/>
        </authorList>
    </citation>
    <scope>NUCLEOTIDE SEQUENCE [LARGE SCALE GENOMIC DNA]</scope>
    <source>
        <strain evidence="3 4">MMFC1</strain>
    </source>
</reference>
<organism evidence="3 4">
    <name type="scientific">Methylomusa anaerophila</name>
    <dbReference type="NCBI Taxonomy" id="1930071"/>
    <lineage>
        <taxon>Bacteria</taxon>
        <taxon>Bacillati</taxon>
        <taxon>Bacillota</taxon>
        <taxon>Negativicutes</taxon>
        <taxon>Selenomonadales</taxon>
        <taxon>Sporomusaceae</taxon>
        <taxon>Methylomusa</taxon>
    </lineage>
</organism>
<dbReference type="PROSITE" id="PS51737">
    <property type="entry name" value="RECOMBINASE_DNA_BIND"/>
    <property type="match status" value="1"/>
</dbReference>
<dbReference type="SMART" id="SM00857">
    <property type="entry name" value="Resolvase"/>
    <property type="match status" value="1"/>
</dbReference>
<dbReference type="InterPro" id="IPR006119">
    <property type="entry name" value="Resolv_N"/>
</dbReference>
<evidence type="ECO:0000313" key="4">
    <source>
        <dbReference type="Proteomes" id="UP000276437"/>
    </source>
</evidence>
<gene>
    <name evidence="3" type="primary">tnpR_2</name>
    <name evidence="3" type="ORF">MAMMFC1_03150</name>
</gene>
<dbReference type="GO" id="GO:0003677">
    <property type="term" value="F:DNA binding"/>
    <property type="evidence" value="ECO:0007669"/>
    <property type="project" value="InterPro"/>
</dbReference>
<dbReference type="SUPFAM" id="SSF53041">
    <property type="entry name" value="Resolvase-like"/>
    <property type="match status" value="1"/>
</dbReference>
<dbReference type="InterPro" id="IPR025827">
    <property type="entry name" value="Zn_ribbon_recom_dom"/>
</dbReference>
<dbReference type="Proteomes" id="UP000276437">
    <property type="component" value="Chromosome"/>
</dbReference>
<feature type="domain" description="Recombinase" evidence="2">
    <location>
        <begin position="189"/>
        <end position="315"/>
    </location>
</feature>
<evidence type="ECO:0000259" key="1">
    <source>
        <dbReference type="PROSITE" id="PS51736"/>
    </source>
</evidence>
<dbReference type="InterPro" id="IPR050639">
    <property type="entry name" value="SSR_resolvase"/>
</dbReference>